<dbReference type="InterPro" id="IPR011611">
    <property type="entry name" value="PfkB_dom"/>
</dbReference>
<dbReference type="GO" id="GO:0006144">
    <property type="term" value="P:purine nucleobase metabolic process"/>
    <property type="evidence" value="ECO:0007669"/>
    <property type="project" value="TreeGrafter"/>
</dbReference>
<dbReference type="PANTHER" id="PTHR45769:SF3">
    <property type="entry name" value="ADENOSINE KINASE"/>
    <property type="match status" value="1"/>
</dbReference>
<dbReference type="PRINTS" id="PR00989">
    <property type="entry name" value="ADENOKINASE"/>
</dbReference>
<dbReference type="Proteomes" id="UP000785679">
    <property type="component" value="Unassembled WGS sequence"/>
</dbReference>
<comment type="similarity">
    <text evidence="3 11">Belongs to the carbohydrate kinase PfkB family.</text>
</comment>
<dbReference type="Pfam" id="PF00294">
    <property type="entry name" value="PfkB"/>
    <property type="match status" value="1"/>
</dbReference>
<dbReference type="CDD" id="cd01168">
    <property type="entry name" value="adenosine_kinase"/>
    <property type="match status" value="1"/>
</dbReference>
<accession>A0A8J8NW40</accession>
<sequence>MLSKSLLYRAFTTHSQRAPSIVGLCNPLIDITMEVDSQNFLDKYQIRAGNAILADQPIHKQLISDVWGSYQSAQNSQGITVLPGGSGLNTIRAANFMLKSKYPQKCKFIGSVGKDSQAESLEKILENEGVVSLMSKAEGSTGQCAAIVYEKERSLVADLGAALKFPTEHVENVEQHIEEATILYATAFFLTSNTQALFKLLNKKPKSTQFALNLSATFLIDQYQKELHELIPQCDYLFGNEDEFAHLAKVMDLMKVDTNNEKDYFELCWKLKDKLKYPGHIVVTRGSKSVIVSNKDPKSYTVPKLEGKLIKDTNGAGDSFVGGFLSKIALGQNVESAVKGGMWCSRQVLQQVGCNFPDELPDPEGKLF</sequence>
<dbReference type="EMBL" id="RRYP01006271">
    <property type="protein sequence ID" value="TNV81340.1"/>
    <property type="molecule type" value="Genomic_DNA"/>
</dbReference>
<evidence type="ECO:0000256" key="4">
    <source>
        <dbReference type="ARBA" id="ARBA00012119"/>
    </source>
</evidence>
<evidence type="ECO:0000256" key="6">
    <source>
        <dbReference type="ARBA" id="ARBA00022726"/>
    </source>
</evidence>
<evidence type="ECO:0000313" key="14">
    <source>
        <dbReference type="Proteomes" id="UP000785679"/>
    </source>
</evidence>
<dbReference type="GO" id="GO:0004001">
    <property type="term" value="F:adenosine kinase activity"/>
    <property type="evidence" value="ECO:0007669"/>
    <property type="project" value="UniProtKB-UniRule"/>
</dbReference>
<evidence type="ECO:0000256" key="2">
    <source>
        <dbReference type="ARBA" id="ARBA00004801"/>
    </source>
</evidence>
<evidence type="ECO:0000259" key="12">
    <source>
        <dbReference type="Pfam" id="PF00294"/>
    </source>
</evidence>
<keyword evidence="14" id="KW-1185">Reference proteome</keyword>
<comment type="function">
    <text evidence="11">ATP dependent phosphorylation of adenosine and other related nucleoside analogs to monophosphate derivatives.</text>
</comment>
<dbReference type="OrthoDB" id="432447at2759"/>
<dbReference type="SUPFAM" id="SSF53613">
    <property type="entry name" value="Ribokinase-like"/>
    <property type="match status" value="1"/>
</dbReference>
<dbReference type="GO" id="GO:0005524">
    <property type="term" value="F:ATP binding"/>
    <property type="evidence" value="ECO:0007669"/>
    <property type="project" value="UniProtKB-UniRule"/>
</dbReference>
<dbReference type="GO" id="GO:0044209">
    <property type="term" value="P:AMP salvage"/>
    <property type="evidence" value="ECO:0007669"/>
    <property type="project" value="UniProtKB-UniRule"/>
</dbReference>
<comment type="cofactor">
    <cofactor evidence="1 11">
        <name>Mg(2+)</name>
        <dbReference type="ChEBI" id="CHEBI:18420"/>
    </cofactor>
</comment>
<dbReference type="GO" id="GO:0005829">
    <property type="term" value="C:cytosol"/>
    <property type="evidence" value="ECO:0007669"/>
    <property type="project" value="TreeGrafter"/>
</dbReference>
<evidence type="ECO:0000256" key="8">
    <source>
        <dbReference type="ARBA" id="ARBA00022777"/>
    </source>
</evidence>
<evidence type="ECO:0000256" key="1">
    <source>
        <dbReference type="ARBA" id="ARBA00001946"/>
    </source>
</evidence>
<keyword evidence="11" id="KW-0460">Magnesium</keyword>
<evidence type="ECO:0000256" key="7">
    <source>
        <dbReference type="ARBA" id="ARBA00022741"/>
    </source>
</evidence>
<name>A0A8J8NW40_HALGN</name>
<keyword evidence="8 11" id="KW-0418">Kinase</keyword>
<dbReference type="InterPro" id="IPR029056">
    <property type="entry name" value="Ribokinase-like"/>
</dbReference>
<proteinExistence type="inferred from homology"/>
<keyword evidence="7 11" id="KW-0547">Nucleotide-binding</keyword>
<dbReference type="PROSITE" id="PS00584">
    <property type="entry name" value="PFKB_KINASES_2"/>
    <property type="match status" value="1"/>
</dbReference>
<feature type="domain" description="Carbohydrate kinase PfkB" evidence="12">
    <location>
        <begin position="70"/>
        <end position="357"/>
    </location>
</feature>
<dbReference type="PANTHER" id="PTHR45769">
    <property type="entry name" value="ADENOSINE KINASE"/>
    <property type="match status" value="1"/>
</dbReference>
<dbReference type="GO" id="GO:0006166">
    <property type="term" value="P:purine ribonucleoside salvage"/>
    <property type="evidence" value="ECO:0007669"/>
    <property type="project" value="UniProtKB-KW"/>
</dbReference>
<dbReference type="GO" id="GO:0005634">
    <property type="term" value="C:nucleus"/>
    <property type="evidence" value="ECO:0007669"/>
    <property type="project" value="TreeGrafter"/>
</dbReference>
<dbReference type="AlphaFoldDB" id="A0A8J8NW40"/>
<evidence type="ECO:0000256" key="3">
    <source>
        <dbReference type="ARBA" id="ARBA00010688"/>
    </source>
</evidence>
<comment type="pathway">
    <text evidence="2 11">Purine metabolism; AMP biosynthesis via salvage pathway; AMP from adenosine: step 1/1.</text>
</comment>
<keyword evidence="6 11" id="KW-0660">Purine salvage</keyword>
<dbReference type="EC" id="2.7.1.20" evidence="4 11"/>
<evidence type="ECO:0000313" key="13">
    <source>
        <dbReference type="EMBL" id="TNV81340.1"/>
    </source>
</evidence>
<evidence type="ECO:0000256" key="11">
    <source>
        <dbReference type="RuleBase" id="RU368116"/>
    </source>
</evidence>
<evidence type="ECO:0000256" key="10">
    <source>
        <dbReference type="PIRSR" id="PIRSR601805-1"/>
    </source>
</evidence>
<feature type="active site" description="Proton acceptor" evidence="10">
    <location>
        <position position="318"/>
    </location>
</feature>
<dbReference type="InterPro" id="IPR002173">
    <property type="entry name" value="Carboh/pur_kinase_PfkB_CS"/>
</dbReference>
<comment type="caution">
    <text evidence="13">The sequence shown here is derived from an EMBL/GenBank/DDBJ whole genome shotgun (WGS) entry which is preliminary data.</text>
</comment>
<reference evidence="13" key="1">
    <citation type="submission" date="2019-06" db="EMBL/GenBank/DDBJ databases">
        <authorList>
            <person name="Zheng W."/>
        </authorList>
    </citation>
    <scope>NUCLEOTIDE SEQUENCE</scope>
    <source>
        <strain evidence="13">QDHG01</strain>
    </source>
</reference>
<comment type="catalytic activity">
    <reaction evidence="11">
        <text>adenosine + ATP = AMP + ADP + H(+)</text>
        <dbReference type="Rhea" id="RHEA:20824"/>
        <dbReference type="ChEBI" id="CHEBI:15378"/>
        <dbReference type="ChEBI" id="CHEBI:16335"/>
        <dbReference type="ChEBI" id="CHEBI:30616"/>
        <dbReference type="ChEBI" id="CHEBI:456215"/>
        <dbReference type="ChEBI" id="CHEBI:456216"/>
        <dbReference type="EC" id="2.7.1.20"/>
    </reaction>
</comment>
<dbReference type="InterPro" id="IPR001805">
    <property type="entry name" value="Adenokinase"/>
</dbReference>
<gene>
    <name evidence="13" type="ORF">FGO68_gene11032</name>
</gene>
<evidence type="ECO:0000256" key="5">
    <source>
        <dbReference type="ARBA" id="ARBA00022679"/>
    </source>
</evidence>
<dbReference type="UniPathway" id="UPA00588">
    <property type="reaction ID" value="UER00659"/>
</dbReference>
<evidence type="ECO:0000256" key="9">
    <source>
        <dbReference type="ARBA" id="ARBA00022840"/>
    </source>
</evidence>
<organism evidence="13 14">
    <name type="scientific">Halteria grandinella</name>
    <dbReference type="NCBI Taxonomy" id="5974"/>
    <lineage>
        <taxon>Eukaryota</taxon>
        <taxon>Sar</taxon>
        <taxon>Alveolata</taxon>
        <taxon>Ciliophora</taxon>
        <taxon>Intramacronucleata</taxon>
        <taxon>Spirotrichea</taxon>
        <taxon>Stichotrichia</taxon>
        <taxon>Sporadotrichida</taxon>
        <taxon>Halteriidae</taxon>
        <taxon>Halteria</taxon>
    </lineage>
</organism>
<dbReference type="Gene3D" id="3.40.1190.20">
    <property type="match status" value="1"/>
</dbReference>
<protein>
    <recommendedName>
        <fullName evidence="4 11">Adenosine kinase</fullName>
        <shortName evidence="11">AK</shortName>
        <ecNumber evidence="4 11">2.7.1.20</ecNumber>
    </recommendedName>
    <alternativeName>
        <fullName evidence="11">Adenosine 5'-phosphotransferase</fullName>
    </alternativeName>
</protein>
<keyword evidence="5 11" id="KW-0808">Transferase</keyword>
<keyword evidence="9 11" id="KW-0067">ATP-binding</keyword>
<dbReference type="Gene3D" id="3.30.1110.10">
    <property type="match status" value="1"/>
</dbReference>